<feature type="transmembrane region" description="Helical" evidence="8">
    <location>
        <begin position="188"/>
        <end position="211"/>
    </location>
</feature>
<evidence type="ECO:0000259" key="10">
    <source>
        <dbReference type="Pfam" id="PF06762"/>
    </source>
</evidence>
<feature type="non-terminal residue" evidence="12">
    <location>
        <position position="1"/>
    </location>
</feature>
<evidence type="ECO:0000256" key="9">
    <source>
        <dbReference type="SAM" id="SignalP"/>
    </source>
</evidence>
<accession>A0A0K8TT90</accession>
<evidence type="ECO:0000256" key="7">
    <source>
        <dbReference type="ARBA" id="ARBA00023180"/>
    </source>
</evidence>
<dbReference type="Pfam" id="PF06762">
    <property type="entry name" value="LMF1"/>
    <property type="match status" value="1"/>
</dbReference>
<dbReference type="GO" id="GO:0005789">
    <property type="term" value="C:endoplasmic reticulum membrane"/>
    <property type="evidence" value="ECO:0007669"/>
    <property type="project" value="UniProtKB-SubCell"/>
</dbReference>
<keyword evidence="7" id="KW-0325">Glycoprotein</keyword>
<keyword evidence="9" id="KW-0732">Signal</keyword>
<keyword evidence="6 8" id="KW-0472">Membrane</keyword>
<evidence type="ECO:0000256" key="6">
    <source>
        <dbReference type="ARBA" id="ARBA00023136"/>
    </source>
</evidence>
<keyword evidence="4 8" id="KW-0256">Endoplasmic reticulum</keyword>
<evidence type="ECO:0000256" key="2">
    <source>
        <dbReference type="ARBA" id="ARBA00005512"/>
    </source>
</evidence>
<comment type="function">
    <text evidence="8">Involved in the maturation of specific proteins in the endoplasmic reticulum.</text>
</comment>
<feature type="chain" id="PRO_5005520203" description="Lipase maturation factor" evidence="9">
    <location>
        <begin position="23"/>
        <end position="520"/>
    </location>
</feature>
<dbReference type="AlphaFoldDB" id="A0A0K8TT90"/>
<comment type="caution">
    <text evidence="8">Lacks conserved residue(s) required for the propagation of feature annotation.</text>
</comment>
<dbReference type="InterPro" id="IPR009613">
    <property type="entry name" value="LMF"/>
</dbReference>
<dbReference type="PANTHER" id="PTHR14463">
    <property type="entry name" value="LIPASE MATURATION FACTOR"/>
    <property type="match status" value="1"/>
</dbReference>
<dbReference type="Pfam" id="PF25179">
    <property type="entry name" value="LMF1_C"/>
    <property type="match status" value="1"/>
</dbReference>
<dbReference type="InterPro" id="IPR057434">
    <property type="entry name" value="LMF1/2_N"/>
</dbReference>
<dbReference type="GO" id="GO:0051604">
    <property type="term" value="P:protein maturation"/>
    <property type="evidence" value="ECO:0007669"/>
    <property type="project" value="InterPro"/>
</dbReference>
<comment type="similarity">
    <text evidence="2 8">Belongs to the lipase maturation factor family.</text>
</comment>
<dbReference type="InterPro" id="IPR057433">
    <property type="entry name" value="LMF1/2_C"/>
</dbReference>
<evidence type="ECO:0000256" key="4">
    <source>
        <dbReference type="ARBA" id="ARBA00022824"/>
    </source>
</evidence>
<feature type="transmembrane region" description="Helical" evidence="8">
    <location>
        <begin position="155"/>
        <end position="176"/>
    </location>
</feature>
<evidence type="ECO:0000259" key="11">
    <source>
        <dbReference type="Pfam" id="PF25179"/>
    </source>
</evidence>
<proteinExistence type="evidence at transcript level"/>
<evidence type="ECO:0000256" key="1">
    <source>
        <dbReference type="ARBA" id="ARBA00004477"/>
    </source>
</evidence>
<feature type="domain" description="Lipase maturation factor 1/2 C-terminal" evidence="11">
    <location>
        <begin position="317"/>
        <end position="452"/>
    </location>
</feature>
<protein>
    <recommendedName>
        <fullName evidence="8">Lipase maturation factor</fullName>
    </recommendedName>
</protein>
<reference evidence="12" key="1">
    <citation type="journal article" date="2015" name="Insect Biochem. Mol. Biol.">
        <title>An insight into the sialome of the horse fly, Tabanus bromius.</title>
        <authorList>
            <person name="Ribeiro J.M."/>
            <person name="Kazimirova M."/>
            <person name="Takac P."/>
            <person name="Andersen J.F."/>
            <person name="Francischetti I.M."/>
        </authorList>
    </citation>
    <scope>NUCLEOTIDE SEQUENCE</scope>
</reference>
<feature type="transmembrane region" description="Helical" evidence="8">
    <location>
        <begin position="273"/>
        <end position="290"/>
    </location>
</feature>
<evidence type="ECO:0000256" key="5">
    <source>
        <dbReference type="ARBA" id="ARBA00022989"/>
    </source>
</evidence>
<feature type="domain" description="Lipase maturation factor 1/2 N-terminal" evidence="10">
    <location>
        <begin position="24"/>
        <end position="182"/>
    </location>
</feature>
<name>A0A0K8TT90_TABBR</name>
<dbReference type="EMBL" id="GDAI01000237">
    <property type="protein sequence ID" value="JAI17366.1"/>
    <property type="molecule type" value="mRNA"/>
</dbReference>
<sequence>CILPIFATLWSLYFSLIQISQTFKHQSDELLLEAGFLCLFLAPFNSSKKSGVADKIGIVMLKWLLFRFLFDSGSVKFFSGCPYWWSYTGLSRHFETLPLPTPFSWFCHHLPPRYLKISTLFTHISELICPWFFFFPSRSVRVLLFYWEVYLQLTIILSGNYGFLNFLVITLLFSLLDDRFFEEKSKTRAILGTFFTTIVFTVLFYIVHIGFGHSLEKLLFKYEHLAVLRSMVKLSPLVALVAVVATFFTNVVYHPCIKHAKSFWAKASEFNTLLAFTLCGLALIGVSVVPHSNLDAATNITDTQLGRYYKEINRFNIVNEYGRHLRKMRSERLEVTLEYAQNAEGTWHEIPFVYKPWTTEDTSVYAGPYLPRLDMKFYDIVNSNYRDEPWILSLAYRIMRNEPEVLNLFGLKDKLKPTPKYVRATLNKFKYTPLSEKDEPTLWIKKMQGVYFAPFSADSATLQAHLKNMKILKIPNGPDVHNQFLKNILDTIRTQSQRLEPHVLLFAVAVSGLLIVLTKK</sequence>
<evidence type="ECO:0000256" key="3">
    <source>
        <dbReference type="ARBA" id="ARBA00022692"/>
    </source>
</evidence>
<keyword evidence="5 8" id="KW-1133">Transmembrane helix</keyword>
<keyword evidence="3 8" id="KW-0812">Transmembrane</keyword>
<evidence type="ECO:0000313" key="12">
    <source>
        <dbReference type="EMBL" id="JAI17366.1"/>
    </source>
</evidence>
<feature type="signal peptide" evidence="9">
    <location>
        <begin position="1"/>
        <end position="22"/>
    </location>
</feature>
<organism evidence="12">
    <name type="scientific">Tabanus bromius</name>
    <name type="common">Band-eyed brown horse fly</name>
    <dbReference type="NCBI Taxonomy" id="304241"/>
    <lineage>
        <taxon>Eukaryota</taxon>
        <taxon>Metazoa</taxon>
        <taxon>Ecdysozoa</taxon>
        <taxon>Arthropoda</taxon>
        <taxon>Hexapoda</taxon>
        <taxon>Insecta</taxon>
        <taxon>Pterygota</taxon>
        <taxon>Neoptera</taxon>
        <taxon>Endopterygota</taxon>
        <taxon>Diptera</taxon>
        <taxon>Brachycera</taxon>
        <taxon>Tabanomorpha</taxon>
        <taxon>Tabanoidea</taxon>
        <taxon>Tabanidae</taxon>
        <taxon>Tabanus</taxon>
    </lineage>
</organism>
<feature type="transmembrane region" description="Helical" evidence="8">
    <location>
        <begin position="231"/>
        <end position="253"/>
    </location>
</feature>
<dbReference type="PANTHER" id="PTHR14463:SF5">
    <property type="entry name" value="LIPASE MATURATION FACTOR 2"/>
    <property type="match status" value="1"/>
</dbReference>
<evidence type="ECO:0000256" key="8">
    <source>
        <dbReference type="RuleBase" id="RU361229"/>
    </source>
</evidence>
<comment type="subcellular location">
    <subcellularLocation>
        <location evidence="1 8">Endoplasmic reticulum membrane</location>
        <topology evidence="1 8">Multi-pass membrane protein</topology>
    </subcellularLocation>
</comment>